<evidence type="ECO:0000256" key="4">
    <source>
        <dbReference type="ARBA" id="ARBA00022679"/>
    </source>
</evidence>
<dbReference type="GO" id="GO:0044211">
    <property type="term" value="P:CTP salvage"/>
    <property type="evidence" value="ECO:0007669"/>
    <property type="project" value="UniProtKB-UniPathway"/>
</dbReference>
<evidence type="ECO:0000256" key="3">
    <source>
        <dbReference type="ARBA" id="ARBA00012137"/>
    </source>
</evidence>
<comment type="similarity">
    <text evidence="2">Belongs to the uridine kinase family.</text>
</comment>
<dbReference type="GO" id="GO:0005524">
    <property type="term" value="F:ATP binding"/>
    <property type="evidence" value="ECO:0007669"/>
    <property type="project" value="UniProtKB-KW"/>
</dbReference>
<dbReference type="SUPFAM" id="SSF52540">
    <property type="entry name" value="P-loop containing nucleoside triphosphate hydrolases"/>
    <property type="match status" value="1"/>
</dbReference>
<dbReference type="PRINTS" id="PR00988">
    <property type="entry name" value="URIDINKINASE"/>
</dbReference>
<comment type="catalytic activity">
    <reaction evidence="8">
        <text>cytidine + ATP = CMP + ADP + H(+)</text>
        <dbReference type="Rhea" id="RHEA:24674"/>
        <dbReference type="ChEBI" id="CHEBI:15378"/>
        <dbReference type="ChEBI" id="CHEBI:17562"/>
        <dbReference type="ChEBI" id="CHEBI:30616"/>
        <dbReference type="ChEBI" id="CHEBI:60377"/>
        <dbReference type="ChEBI" id="CHEBI:456216"/>
        <dbReference type="EC" id="2.7.1.48"/>
    </reaction>
</comment>
<organism evidence="11 12">
    <name type="scientific">Cricetulus griseus</name>
    <name type="common">Chinese hamster</name>
    <name type="synonym">Cricetulus barabensis griseus</name>
    <dbReference type="NCBI Taxonomy" id="10029"/>
    <lineage>
        <taxon>Eukaryota</taxon>
        <taxon>Metazoa</taxon>
        <taxon>Chordata</taxon>
        <taxon>Craniata</taxon>
        <taxon>Vertebrata</taxon>
        <taxon>Euteleostomi</taxon>
        <taxon>Mammalia</taxon>
        <taxon>Eutheria</taxon>
        <taxon>Euarchontoglires</taxon>
        <taxon>Glires</taxon>
        <taxon>Rodentia</taxon>
        <taxon>Myomorpha</taxon>
        <taxon>Muroidea</taxon>
        <taxon>Cricetidae</taxon>
        <taxon>Cricetinae</taxon>
        <taxon>Cricetulus</taxon>
    </lineage>
</organism>
<evidence type="ECO:0000256" key="1">
    <source>
        <dbReference type="ARBA" id="ARBA00004690"/>
    </source>
</evidence>
<protein>
    <recommendedName>
        <fullName evidence="3">uridine/cytidine kinase</fullName>
        <ecNumber evidence="3">2.7.1.48</ecNumber>
    </recommendedName>
</protein>
<evidence type="ECO:0000259" key="10">
    <source>
        <dbReference type="Pfam" id="PF00485"/>
    </source>
</evidence>
<dbReference type="UniPathway" id="UPA00579">
    <property type="reaction ID" value="UER00640"/>
</dbReference>
<dbReference type="Pfam" id="PF00485">
    <property type="entry name" value="PRK"/>
    <property type="match status" value="1"/>
</dbReference>
<keyword evidence="5" id="KW-0547">Nucleotide-binding</keyword>
<dbReference type="InterPro" id="IPR006083">
    <property type="entry name" value="PRK/URK"/>
</dbReference>
<keyword evidence="6" id="KW-0418">Kinase</keyword>
<keyword evidence="4" id="KW-0808">Transferase</keyword>
<dbReference type="AlphaFoldDB" id="A0A8C2LQ65"/>
<dbReference type="Ensembl" id="ENSCGRT00001007483.1">
    <property type="protein sequence ID" value="ENSCGRP00001004924.1"/>
    <property type="gene ID" value="ENSCGRG00001006380.1"/>
</dbReference>
<dbReference type="Gene3D" id="3.40.50.300">
    <property type="entry name" value="P-loop containing nucleotide triphosphate hydrolases"/>
    <property type="match status" value="1"/>
</dbReference>
<dbReference type="Proteomes" id="UP000694386">
    <property type="component" value="Unplaced"/>
</dbReference>
<accession>A0A8C2LQ65</accession>
<dbReference type="EC" id="2.7.1.48" evidence="3"/>
<evidence type="ECO:0000256" key="2">
    <source>
        <dbReference type="ARBA" id="ARBA00005408"/>
    </source>
</evidence>
<name>A0A8C2LQ65_CRIGR</name>
<evidence type="ECO:0000313" key="12">
    <source>
        <dbReference type="Proteomes" id="UP000694386"/>
    </source>
</evidence>
<evidence type="ECO:0000313" key="11">
    <source>
        <dbReference type="Ensembl" id="ENSCGRP00001004924.1"/>
    </source>
</evidence>
<dbReference type="UniPathway" id="UPA00574">
    <property type="reaction ID" value="UER00637"/>
</dbReference>
<dbReference type="PANTHER" id="PTHR10285">
    <property type="entry name" value="URIDINE KINASE"/>
    <property type="match status" value="1"/>
</dbReference>
<comment type="pathway">
    <text evidence="1">Pyrimidine metabolism; UMP biosynthesis via salvage pathway; UMP from uridine: step 1/1.</text>
</comment>
<dbReference type="GO" id="GO:0044206">
    <property type="term" value="P:UMP salvage"/>
    <property type="evidence" value="ECO:0007669"/>
    <property type="project" value="UniProtKB-UniPathway"/>
</dbReference>
<reference evidence="11" key="1">
    <citation type="submission" date="2025-08" db="UniProtKB">
        <authorList>
            <consortium name="Ensembl"/>
        </authorList>
    </citation>
    <scope>IDENTIFICATION</scope>
</reference>
<dbReference type="InterPro" id="IPR027417">
    <property type="entry name" value="P-loop_NTPase"/>
</dbReference>
<evidence type="ECO:0000256" key="8">
    <source>
        <dbReference type="ARBA" id="ARBA00047436"/>
    </source>
</evidence>
<evidence type="ECO:0000256" key="6">
    <source>
        <dbReference type="ARBA" id="ARBA00022777"/>
    </source>
</evidence>
<dbReference type="CDD" id="cd02023">
    <property type="entry name" value="UMPK"/>
    <property type="match status" value="1"/>
</dbReference>
<keyword evidence="7" id="KW-0067">ATP-binding</keyword>
<evidence type="ECO:0000256" key="5">
    <source>
        <dbReference type="ARBA" id="ARBA00022741"/>
    </source>
</evidence>
<dbReference type="FunFam" id="3.40.50.300:FF:001802">
    <property type="entry name" value="Uridine-cytidine kinase 1"/>
    <property type="match status" value="1"/>
</dbReference>
<feature type="domain" description="Phosphoribulokinase/uridine kinase" evidence="10">
    <location>
        <begin position="12"/>
        <end position="199"/>
    </location>
</feature>
<dbReference type="GO" id="GO:0004849">
    <property type="term" value="F:uridine kinase activity"/>
    <property type="evidence" value="ECO:0007669"/>
    <property type="project" value="UniProtKB-EC"/>
</dbReference>
<comment type="catalytic activity">
    <reaction evidence="9">
        <text>uridine + ATP = UMP + ADP + H(+)</text>
        <dbReference type="Rhea" id="RHEA:16825"/>
        <dbReference type="ChEBI" id="CHEBI:15378"/>
        <dbReference type="ChEBI" id="CHEBI:16704"/>
        <dbReference type="ChEBI" id="CHEBI:30616"/>
        <dbReference type="ChEBI" id="CHEBI:57865"/>
        <dbReference type="ChEBI" id="CHEBI:456216"/>
        <dbReference type="EC" id="2.7.1.48"/>
    </reaction>
</comment>
<evidence type="ECO:0000256" key="9">
    <source>
        <dbReference type="ARBA" id="ARBA00048909"/>
    </source>
</evidence>
<evidence type="ECO:0000256" key="7">
    <source>
        <dbReference type="ARBA" id="ARBA00022840"/>
    </source>
</evidence>
<reference evidence="11" key="2">
    <citation type="submission" date="2025-09" db="UniProtKB">
        <authorList>
            <consortium name="Ensembl"/>
        </authorList>
    </citation>
    <scope>IDENTIFICATION</scope>
</reference>
<proteinExistence type="inferred from homology"/>
<sequence length="253" mass="29033">SQADRPQRRPLLIGVRGGTASCKSTVCQKIMKLLRQNEVDRWQRKLVTLSQDCFYKVLTTEQKARALKGQYNFNHPDAFDNDLLHKILKNIVEGKTVKVPTYDFVTHSRLPETTVVYPAYVVLFEGILVFYTQEIRDMFHLCLFLDCFEEFSGTCTGRRDLEQILIQYINFVKPAFEEFCLQTKKYADVIIPRGVHNMVAINLIDILNGDLCKGNRGGPNGCNYKRTFPEPGDHFGMLATGKRSHLESSSRHH</sequence>
<dbReference type="InterPro" id="IPR000764">
    <property type="entry name" value="Uridine_kinase-like"/>
</dbReference>